<name>A0A0B5J223_9VIRU</name>
<protein>
    <submittedName>
        <fullName evidence="1">Uncharacterized protein</fullName>
    </submittedName>
</protein>
<sequence>MEKGTAPPFVFVGRLSAIGAHWQPCVHPKMDRPELRFIFVCFASVKLPIWSGCWFVGPTTSPYKSAHPWVRAQDLQRRMPSFPTAGRDSRLRAHKKEMKKGSVGSLLEQKVIWCSALPRQRDFSALRSPPLHCFFMVPAATDVTFKRLVA</sequence>
<dbReference type="KEGG" id="vg:23462511"/>
<organism evidence="1 2">
    <name type="scientific">Pandoravirus inopinatum</name>
    <dbReference type="NCBI Taxonomy" id="1605721"/>
    <lineage>
        <taxon>Viruses</taxon>
        <taxon>Pandoravirus</taxon>
    </lineage>
</organism>
<dbReference type="RefSeq" id="YP_009119829.1">
    <property type="nucleotide sequence ID" value="NC_026440.1"/>
</dbReference>
<accession>A0A0B5J223</accession>
<evidence type="ECO:0000313" key="1">
    <source>
        <dbReference type="EMBL" id="AJF97594.1"/>
    </source>
</evidence>
<dbReference type="EMBL" id="KP136319">
    <property type="protein sequence ID" value="AJF97594.1"/>
    <property type="molecule type" value="Genomic_DNA"/>
</dbReference>
<evidence type="ECO:0000313" key="2">
    <source>
        <dbReference type="Proteomes" id="UP000202511"/>
    </source>
</evidence>
<proteinExistence type="predicted"/>
<dbReference type="Proteomes" id="UP000202511">
    <property type="component" value="Segment"/>
</dbReference>
<reference evidence="1 2" key="1">
    <citation type="journal article" date="2015" name="Parasitol. Res.">
        <title>Viruses in close associations with free-living amoebae.</title>
        <authorList>
            <person name="Scheid P."/>
        </authorList>
    </citation>
    <scope>NUCLEOTIDE SEQUENCE [LARGE SCALE GENOMIC DNA]</scope>
    <source>
        <strain evidence="1">KlaHel</strain>
    </source>
</reference>
<dbReference type="GeneID" id="23462511"/>